<dbReference type="OrthoDB" id="7425177at2759"/>
<keyword evidence="3" id="KW-1185">Reference proteome</keyword>
<dbReference type="GO" id="GO:0005549">
    <property type="term" value="F:odorant binding"/>
    <property type="evidence" value="ECO:0007669"/>
    <property type="project" value="InterPro"/>
</dbReference>
<name>A0A821RG14_9NEOP</name>
<proteinExistence type="predicted"/>
<keyword evidence="1" id="KW-0732">Signal</keyword>
<accession>A0A821RG14</accession>
<dbReference type="Gene3D" id="1.10.238.20">
    <property type="entry name" value="Pheromone/general odorant binding protein domain"/>
    <property type="match status" value="1"/>
</dbReference>
<dbReference type="Proteomes" id="UP000663880">
    <property type="component" value="Unassembled WGS sequence"/>
</dbReference>
<organism evidence="2 3">
    <name type="scientific">Pieris macdunnoughi</name>
    <dbReference type="NCBI Taxonomy" id="345717"/>
    <lineage>
        <taxon>Eukaryota</taxon>
        <taxon>Metazoa</taxon>
        <taxon>Ecdysozoa</taxon>
        <taxon>Arthropoda</taxon>
        <taxon>Hexapoda</taxon>
        <taxon>Insecta</taxon>
        <taxon>Pterygota</taxon>
        <taxon>Neoptera</taxon>
        <taxon>Endopterygota</taxon>
        <taxon>Lepidoptera</taxon>
        <taxon>Glossata</taxon>
        <taxon>Ditrysia</taxon>
        <taxon>Papilionoidea</taxon>
        <taxon>Pieridae</taxon>
        <taxon>Pierinae</taxon>
        <taxon>Pieris</taxon>
    </lineage>
</organism>
<dbReference type="AlphaFoldDB" id="A0A821RG14"/>
<feature type="chain" id="PRO_5032551623" evidence="1">
    <location>
        <begin position="19"/>
        <end position="153"/>
    </location>
</feature>
<dbReference type="SUPFAM" id="SSF47565">
    <property type="entry name" value="Insect pheromone/odorant-binding proteins"/>
    <property type="match status" value="1"/>
</dbReference>
<evidence type="ECO:0000313" key="2">
    <source>
        <dbReference type="EMBL" id="CAF4841103.1"/>
    </source>
</evidence>
<reference evidence="2" key="1">
    <citation type="submission" date="2021-02" db="EMBL/GenBank/DDBJ databases">
        <authorList>
            <person name="Steward A R."/>
        </authorList>
    </citation>
    <scope>NUCLEOTIDE SEQUENCE</scope>
</reference>
<dbReference type="Pfam" id="PF01395">
    <property type="entry name" value="PBP_GOBP"/>
    <property type="match status" value="1"/>
</dbReference>
<protein>
    <submittedName>
        <fullName evidence="2">Uncharacterized protein</fullName>
    </submittedName>
</protein>
<dbReference type="SMART" id="SM00708">
    <property type="entry name" value="PhBP"/>
    <property type="match status" value="1"/>
</dbReference>
<dbReference type="InterPro" id="IPR006170">
    <property type="entry name" value="PBP/GOBP"/>
</dbReference>
<dbReference type="EMBL" id="CAJOBZ010000013">
    <property type="protein sequence ID" value="CAF4841103.1"/>
    <property type="molecule type" value="Genomic_DNA"/>
</dbReference>
<gene>
    <name evidence="2" type="ORF">PMACD_LOCUS6174</name>
</gene>
<dbReference type="InterPro" id="IPR036728">
    <property type="entry name" value="PBP_GOBP_sf"/>
</dbReference>
<evidence type="ECO:0000256" key="1">
    <source>
        <dbReference type="SAM" id="SignalP"/>
    </source>
</evidence>
<feature type="signal peptide" evidence="1">
    <location>
        <begin position="1"/>
        <end position="18"/>
    </location>
</feature>
<comment type="caution">
    <text evidence="2">The sequence shown here is derived from an EMBL/GenBank/DDBJ whole genome shotgun (WGS) entry which is preliminary data.</text>
</comment>
<sequence length="153" mass="17613">MEVPTGVVLLLFVACVRAASTDTAQPMASMPPDCIPKVHKKVDYIEECTKESRVNKVHIEKMKSGYFSLPHRSTSLKYWAFCYLKKLNMMTEAGVLRQDVVLKNFNGKERLQITKIIDKCLYTSAHLPMDTAWHYLSCFHKNDYKLCKRVHGI</sequence>
<evidence type="ECO:0000313" key="3">
    <source>
        <dbReference type="Proteomes" id="UP000663880"/>
    </source>
</evidence>
<dbReference type="CDD" id="cd23992">
    <property type="entry name" value="PBP_GOBP"/>
    <property type="match status" value="1"/>
</dbReference>